<dbReference type="EMBL" id="GL890973">
    <property type="protein sequence ID" value="EGJ28683.1"/>
    <property type="molecule type" value="Genomic_DNA"/>
</dbReference>
<gene>
    <name evidence="2" type="ORF">LYNGBM3L_71260</name>
</gene>
<keyword evidence="3" id="KW-1185">Reference proteome</keyword>
<evidence type="ECO:0000259" key="1">
    <source>
        <dbReference type="Pfam" id="PF16747"/>
    </source>
</evidence>
<protein>
    <recommendedName>
        <fullName evidence="1">Surface-adhesin protein E-like domain-containing protein</fullName>
    </recommendedName>
</protein>
<feature type="domain" description="Surface-adhesin protein E-like" evidence="1">
    <location>
        <begin position="52"/>
        <end position="148"/>
    </location>
</feature>
<organism evidence="2 3">
    <name type="scientific">Moorena producens 3L</name>
    <dbReference type="NCBI Taxonomy" id="489825"/>
    <lineage>
        <taxon>Bacteria</taxon>
        <taxon>Bacillati</taxon>
        <taxon>Cyanobacteriota</taxon>
        <taxon>Cyanophyceae</taxon>
        <taxon>Coleofasciculales</taxon>
        <taxon>Coleofasciculaceae</taxon>
        <taxon>Moorena</taxon>
    </lineage>
</organism>
<dbReference type="Pfam" id="PF16747">
    <property type="entry name" value="Adhesin_E"/>
    <property type="match status" value="1"/>
</dbReference>
<reference evidence="3" key="1">
    <citation type="journal article" date="2011" name="Proc. Natl. Acad. Sci. U.S.A.">
        <title>Genomic insights into the physiology and ecology of the marine filamentous cyanobacterium Lyngbya majuscula.</title>
        <authorList>
            <person name="Jones A.C."/>
            <person name="Monroe E.A."/>
            <person name="Podell S."/>
            <person name="Hess W.R."/>
            <person name="Klages S."/>
            <person name="Esquenazi E."/>
            <person name="Niessen S."/>
            <person name="Hoover H."/>
            <person name="Rothmann M."/>
            <person name="Lasken R.S."/>
            <person name="Yates J.R.III."/>
            <person name="Reinhardt R."/>
            <person name="Kube M."/>
            <person name="Burkart M.D."/>
            <person name="Allen E.E."/>
            <person name="Dorrestein P.C."/>
            <person name="Gerwick W.H."/>
            <person name="Gerwick L."/>
        </authorList>
    </citation>
    <scope>NUCLEOTIDE SEQUENCE [LARGE SCALE GENOMIC DNA]</scope>
    <source>
        <strain evidence="3">3L</strain>
    </source>
</reference>
<dbReference type="InterPro" id="IPR031939">
    <property type="entry name" value="Adhesin_E-like"/>
</dbReference>
<dbReference type="HOGENOM" id="CLU_1561195_0_0_3"/>
<name>F4Y3K7_9CYAN</name>
<accession>F4Y3K7</accession>
<proteinExistence type="predicted"/>
<evidence type="ECO:0000313" key="2">
    <source>
        <dbReference type="EMBL" id="EGJ28683.1"/>
    </source>
</evidence>
<evidence type="ECO:0000313" key="3">
    <source>
        <dbReference type="Proteomes" id="UP000003959"/>
    </source>
</evidence>
<sequence>MAAFRAVTVDTKLILNKLILLLVNSMGKFLLILSAIACLSQTAIAQTKPRRWVRVMSNAQTGNIHYFDVDSLVTTTDEMGNPIHSFDSRIVFGNPLEPGVYSAIITVQVNCPERSIRTSRFEQYDSQGSIISREESENDWYTIPTPDTPTVHVMNGFHTLACKSKTNVVNR</sequence>
<dbReference type="AlphaFoldDB" id="F4Y3K7"/>
<dbReference type="Proteomes" id="UP000003959">
    <property type="component" value="Unassembled WGS sequence"/>
</dbReference>